<reference evidence="8" key="1">
    <citation type="submission" date="2023-10" db="EMBL/GenBank/DDBJ databases">
        <authorList>
            <person name="Chen Y."/>
            <person name="Shah S."/>
            <person name="Dougan E. K."/>
            <person name="Thang M."/>
            <person name="Chan C."/>
        </authorList>
    </citation>
    <scope>NUCLEOTIDE SEQUENCE [LARGE SCALE GENOMIC DNA]</scope>
</reference>
<comment type="similarity">
    <text evidence="1">Belongs to the MsrA Met sulfoxide reductase family.</text>
</comment>
<evidence type="ECO:0000256" key="6">
    <source>
        <dbReference type="SAM" id="SignalP"/>
    </source>
</evidence>
<comment type="caution">
    <text evidence="8">The sequence shown here is derived from an EMBL/GenBank/DDBJ whole genome shotgun (WGS) entry which is preliminary data.</text>
</comment>
<evidence type="ECO:0000256" key="4">
    <source>
        <dbReference type="ARBA" id="ARBA00030643"/>
    </source>
</evidence>
<evidence type="ECO:0000256" key="2">
    <source>
        <dbReference type="ARBA" id="ARBA00012502"/>
    </source>
</evidence>
<keyword evidence="3" id="KW-0560">Oxidoreductase</keyword>
<name>A0ABN9SQY4_9DINO</name>
<dbReference type="Pfam" id="PF01625">
    <property type="entry name" value="PMSR"/>
    <property type="match status" value="1"/>
</dbReference>
<feature type="signal peptide" evidence="6">
    <location>
        <begin position="1"/>
        <end position="19"/>
    </location>
</feature>
<feature type="domain" description="Peptide methionine sulphoxide reductase MsrA" evidence="7">
    <location>
        <begin position="86"/>
        <end position="205"/>
    </location>
</feature>
<evidence type="ECO:0000256" key="1">
    <source>
        <dbReference type="ARBA" id="ARBA00005591"/>
    </source>
</evidence>
<feature type="transmembrane region" description="Helical" evidence="5">
    <location>
        <begin position="309"/>
        <end position="328"/>
    </location>
</feature>
<sequence length="363" mass="38668">MAVMMLILLVVSVLGGVAASACAYKRTVGVVDALSVPARPCASAGGAVLLGGGLLGALWCLLSPPPFSARIDGPPEHRLNDPGRSIYLGNGCFWHTQYDVVMVEQGSAFGNRTDGEVTALVGYAGGLYESQSGSVCYHGLPHTDYGRLGHAEAVSVTIDAASGADASAQISALAEAYFEHGFQTVDGRRQRLDPQDMGAEYRNVIGLPGGMDNIEWWPLFQAANIYSMPLIRANGGSTGDDTEDEYVVYVYDSLVYPFFRGEAYHQFHENSVIGRPLPASYLSTLKTVQADIGRLGDDDIGCAGVPAELIMVFALFFGLSLGLGCILLDLSLPPKYRLLGPEGLCCRALDTSDGRRPRRPQGP</sequence>
<dbReference type="InterPro" id="IPR002569">
    <property type="entry name" value="Met_Sox_Rdtase_MsrA_dom"/>
</dbReference>
<protein>
    <recommendedName>
        <fullName evidence="2">peptide-methionine (S)-S-oxide reductase</fullName>
        <ecNumber evidence="2">1.8.4.11</ecNumber>
    </recommendedName>
    <alternativeName>
        <fullName evidence="4">Peptide-methionine (S)-S-oxide reductase</fullName>
    </alternativeName>
</protein>
<dbReference type="EMBL" id="CAUYUJ010012651">
    <property type="protein sequence ID" value="CAK0834366.1"/>
    <property type="molecule type" value="Genomic_DNA"/>
</dbReference>
<proteinExistence type="inferred from homology"/>
<evidence type="ECO:0000313" key="9">
    <source>
        <dbReference type="Proteomes" id="UP001189429"/>
    </source>
</evidence>
<dbReference type="InterPro" id="IPR036509">
    <property type="entry name" value="Met_Sox_Rdtase_MsrA_sf"/>
</dbReference>
<dbReference type="EC" id="1.8.4.11" evidence="2"/>
<keyword evidence="6" id="KW-0732">Signal</keyword>
<dbReference type="Gene3D" id="3.30.1060.10">
    <property type="entry name" value="Peptide methionine sulphoxide reductase MsrA"/>
    <property type="match status" value="1"/>
</dbReference>
<dbReference type="SUPFAM" id="SSF55068">
    <property type="entry name" value="Peptide methionine sulfoxide reductase"/>
    <property type="match status" value="1"/>
</dbReference>
<evidence type="ECO:0000259" key="7">
    <source>
        <dbReference type="Pfam" id="PF01625"/>
    </source>
</evidence>
<keyword evidence="5" id="KW-1133">Transmembrane helix</keyword>
<evidence type="ECO:0000313" key="8">
    <source>
        <dbReference type="EMBL" id="CAK0834366.1"/>
    </source>
</evidence>
<evidence type="ECO:0000256" key="5">
    <source>
        <dbReference type="SAM" id="Phobius"/>
    </source>
</evidence>
<feature type="chain" id="PRO_5046221351" description="peptide-methionine (S)-S-oxide reductase" evidence="6">
    <location>
        <begin position="20"/>
        <end position="363"/>
    </location>
</feature>
<keyword evidence="5" id="KW-0812">Transmembrane</keyword>
<organism evidence="8 9">
    <name type="scientific">Prorocentrum cordatum</name>
    <dbReference type="NCBI Taxonomy" id="2364126"/>
    <lineage>
        <taxon>Eukaryota</taxon>
        <taxon>Sar</taxon>
        <taxon>Alveolata</taxon>
        <taxon>Dinophyceae</taxon>
        <taxon>Prorocentrales</taxon>
        <taxon>Prorocentraceae</taxon>
        <taxon>Prorocentrum</taxon>
    </lineage>
</organism>
<evidence type="ECO:0000256" key="3">
    <source>
        <dbReference type="ARBA" id="ARBA00023002"/>
    </source>
</evidence>
<dbReference type="Proteomes" id="UP001189429">
    <property type="component" value="Unassembled WGS sequence"/>
</dbReference>
<accession>A0ABN9SQY4</accession>
<keyword evidence="5" id="KW-0472">Membrane</keyword>
<keyword evidence="9" id="KW-1185">Reference proteome</keyword>
<gene>
    <name evidence="8" type="ORF">PCOR1329_LOCUS31806</name>
</gene>